<dbReference type="RefSeq" id="WP_138122155.1">
    <property type="nucleotide sequence ID" value="NZ_SWLG01000001.1"/>
</dbReference>
<evidence type="ECO:0000313" key="2">
    <source>
        <dbReference type="EMBL" id="TLS38878.1"/>
    </source>
</evidence>
<dbReference type="EMBL" id="SWLG01000001">
    <property type="protein sequence ID" value="TLS38878.1"/>
    <property type="molecule type" value="Genomic_DNA"/>
</dbReference>
<accession>A0A5R9FB39</accession>
<evidence type="ECO:0008006" key="4">
    <source>
        <dbReference type="Google" id="ProtNLM"/>
    </source>
</evidence>
<comment type="caution">
    <text evidence="2">The sequence shown here is derived from an EMBL/GenBank/DDBJ whole genome shotgun (WGS) entry which is preliminary data.</text>
</comment>
<keyword evidence="3" id="KW-1185">Reference proteome</keyword>
<gene>
    <name evidence="2" type="ORF">FCL54_00760</name>
</gene>
<feature type="transmembrane region" description="Helical" evidence="1">
    <location>
        <begin position="35"/>
        <end position="54"/>
    </location>
</feature>
<keyword evidence="1" id="KW-0812">Transmembrane</keyword>
<keyword evidence="1" id="KW-1133">Transmembrane helix</keyword>
<sequence length="107" mass="11620">MKRALCFALCGFILSVAAAVLPLLDIVSFYNLREVSTFTALMFPALAGIGCYLLKQRPIIAGFLLIISAVGGIIFLSIFYIIPSLFLITSGFMGIVLKEESEQCSHP</sequence>
<dbReference type="OrthoDB" id="2913534at2"/>
<dbReference type="AlphaFoldDB" id="A0A5R9FB39"/>
<proteinExistence type="predicted"/>
<organism evidence="2 3">
    <name type="scientific">Exobacillus caeni</name>
    <dbReference type="NCBI Taxonomy" id="2574798"/>
    <lineage>
        <taxon>Bacteria</taxon>
        <taxon>Bacillati</taxon>
        <taxon>Bacillota</taxon>
        <taxon>Bacilli</taxon>
        <taxon>Bacillales</taxon>
        <taxon>Guptibacillaceae</taxon>
        <taxon>Exobacillus</taxon>
    </lineage>
</organism>
<feature type="transmembrane region" description="Helical" evidence="1">
    <location>
        <begin position="61"/>
        <end position="82"/>
    </location>
</feature>
<dbReference type="Proteomes" id="UP000308230">
    <property type="component" value="Unassembled WGS sequence"/>
</dbReference>
<name>A0A5R9FB39_9BACL</name>
<evidence type="ECO:0000313" key="3">
    <source>
        <dbReference type="Proteomes" id="UP000308230"/>
    </source>
</evidence>
<keyword evidence="1" id="KW-0472">Membrane</keyword>
<reference evidence="2 3" key="1">
    <citation type="submission" date="2019-04" db="EMBL/GenBank/DDBJ databases">
        <title>Bacillus caeni sp. nov., a bacterium isolated from mangrove sediment.</title>
        <authorList>
            <person name="Huang H."/>
            <person name="Mo K."/>
            <person name="Hu Y."/>
        </authorList>
    </citation>
    <scope>NUCLEOTIDE SEQUENCE [LARGE SCALE GENOMIC DNA]</scope>
    <source>
        <strain evidence="2 3">HB172195</strain>
    </source>
</reference>
<evidence type="ECO:0000256" key="1">
    <source>
        <dbReference type="SAM" id="Phobius"/>
    </source>
</evidence>
<protein>
    <recommendedName>
        <fullName evidence="4">DUF4064 domain-containing protein</fullName>
    </recommendedName>
</protein>